<evidence type="ECO:0000259" key="2">
    <source>
        <dbReference type="Pfam" id="PF07940"/>
    </source>
</evidence>
<dbReference type="Pfam" id="PF16332">
    <property type="entry name" value="DUF4962"/>
    <property type="match status" value="1"/>
</dbReference>
<dbReference type="PANTHER" id="PTHR38045:SF1">
    <property type="entry name" value="HEPARINASE II_III-LIKE PROTEIN"/>
    <property type="match status" value="1"/>
</dbReference>
<dbReference type="Gene3D" id="2.70.98.70">
    <property type="match status" value="1"/>
</dbReference>
<gene>
    <name evidence="4" type="ORF">ACFPFU_05235</name>
</gene>
<evidence type="ECO:0000256" key="1">
    <source>
        <dbReference type="ARBA" id="ARBA00004196"/>
    </source>
</evidence>
<feature type="domain" description="Heparinase II N-terminal" evidence="3">
    <location>
        <begin position="35"/>
        <end position="219"/>
    </location>
</feature>
<accession>A0ABV9SXC8</accession>
<proteinExistence type="predicted"/>
<feature type="domain" description="Heparinase II/III-like C-terminal" evidence="2">
    <location>
        <begin position="385"/>
        <end position="562"/>
    </location>
</feature>
<protein>
    <submittedName>
        <fullName evidence="4">Heparinase II/III family protein</fullName>
    </submittedName>
</protein>
<organism evidence="4 5">
    <name type="scientific">Negadavirga shengliensis</name>
    <dbReference type="NCBI Taxonomy" id="1389218"/>
    <lineage>
        <taxon>Bacteria</taxon>
        <taxon>Pseudomonadati</taxon>
        <taxon>Bacteroidota</taxon>
        <taxon>Cytophagia</taxon>
        <taxon>Cytophagales</taxon>
        <taxon>Cyclobacteriaceae</taxon>
        <taxon>Negadavirga</taxon>
    </lineage>
</organism>
<evidence type="ECO:0000313" key="4">
    <source>
        <dbReference type="EMBL" id="MFC4871080.1"/>
    </source>
</evidence>
<evidence type="ECO:0000313" key="5">
    <source>
        <dbReference type="Proteomes" id="UP001595818"/>
    </source>
</evidence>
<comment type="subcellular location">
    <subcellularLocation>
        <location evidence="1">Cell envelope</location>
    </subcellularLocation>
</comment>
<dbReference type="InterPro" id="IPR012480">
    <property type="entry name" value="Hepar_II_III_C"/>
</dbReference>
<reference evidence="5" key="1">
    <citation type="journal article" date="2019" name="Int. J. Syst. Evol. Microbiol.">
        <title>The Global Catalogue of Microorganisms (GCM) 10K type strain sequencing project: providing services to taxonomists for standard genome sequencing and annotation.</title>
        <authorList>
            <consortium name="The Broad Institute Genomics Platform"/>
            <consortium name="The Broad Institute Genome Sequencing Center for Infectious Disease"/>
            <person name="Wu L."/>
            <person name="Ma J."/>
        </authorList>
    </citation>
    <scope>NUCLEOTIDE SEQUENCE [LARGE SCALE GENOMIC DNA]</scope>
    <source>
        <strain evidence="5">CGMCC 4.7466</strain>
    </source>
</reference>
<dbReference type="Gene3D" id="1.50.10.100">
    <property type="entry name" value="Chondroitin AC/alginate lyase"/>
    <property type="match status" value="1"/>
</dbReference>
<dbReference type="PANTHER" id="PTHR38045">
    <property type="entry name" value="CHROMOSOME 1, WHOLE GENOME SHOTGUN SEQUENCE"/>
    <property type="match status" value="1"/>
</dbReference>
<sequence>MNYQIIRFVVLGILLQLSIFTHGQNIPKQLPVTEHPRLLLMKGEENEIKGLISKDKQWYKLHEAIINEADRLDDEGLLERKQIGRRLLSVSREALRRIFHLSYAYRLTGEQKYVERAEKEMLTIAGFSDWNPTHFLDVAEMTMALAIGYDWMYDALSLDTRKTISNAIVKHGLEPSYNEDYNWFLKATHNWNQVCNAGMVFGAFAIYEDQPKLAQKTIERAIKTIPLAMEDYKPDGAYPEGYGYWGYGTTFNVLFLDAVENIYGTDFGLSEIQGFMETAGFYKNMTGVTGLSYNWGDAGGGYGSLTPAMFWFAQKSQSPSLLWVEKHHLDAADLSRLTRNRVLPAAMVWGRNTSLNGIPAPTRKVWVGQGPNPVALIRTSWTDPDAIYLGFKAGSASVNHGHMDIGSFIMEADGVRWAMDFGSQNYESLESKGIQLFGRTQDAQRWTVFRLNNFVHNTLTIDGAHQRVEGYAKIDRFGDSDSFPFAISNITETYEGQAKNITRGVGIVDGRYVLVRDEIKANSSPSTIRWNMLTPAEVTIENDRAVLTKDGKKLYLMAQGGKGVKWKTWSTEPATDYDEPNPGTIMVGFEYEASGDEDFALQVVLVPEKALEKVKKHGRNLKNWK</sequence>
<name>A0ABV9SXC8_9BACT</name>
<dbReference type="Pfam" id="PF07940">
    <property type="entry name" value="Hepar_II_III_C"/>
    <property type="match status" value="1"/>
</dbReference>
<dbReference type="Proteomes" id="UP001595818">
    <property type="component" value="Unassembled WGS sequence"/>
</dbReference>
<dbReference type="InterPro" id="IPR032518">
    <property type="entry name" value="HepII_N"/>
</dbReference>
<comment type="caution">
    <text evidence="4">The sequence shown here is derived from an EMBL/GenBank/DDBJ whole genome shotgun (WGS) entry which is preliminary data.</text>
</comment>
<keyword evidence="5" id="KW-1185">Reference proteome</keyword>
<dbReference type="RefSeq" id="WP_377062217.1">
    <property type="nucleotide sequence ID" value="NZ_JBHSJJ010000002.1"/>
</dbReference>
<dbReference type="InterPro" id="IPR008929">
    <property type="entry name" value="Chondroitin_lyas"/>
</dbReference>
<dbReference type="SUPFAM" id="SSF48230">
    <property type="entry name" value="Chondroitin AC/alginate lyase"/>
    <property type="match status" value="1"/>
</dbReference>
<dbReference type="EMBL" id="JBHSJJ010000002">
    <property type="protein sequence ID" value="MFC4871080.1"/>
    <property type="molecule type" value="Genomic_DNA"/>
</dbReference>
<evidence type="ECO:0000259" key="3">
    <source>
        <dbReference type="Pfam" id="PF16332"/>
    </source>
</evidence>